<dbReference type="AlphaFoldDB" id="A0A9P8L5J5"/>
<proteinExistence type="predicted"/>
<evidence type="ECO:0000313" key="3">
    <source>
        <dbReference type="Proteomes" id="UP000698800"/>
    </source>
</evidence>
<feature type="region of interest" description="Disordered" evidence="1">
    <location>
        <begin position="637"/>
        <end position="661"/>
    </location>
</feature>
<feature type="region of interest" description="Disordered" evidence="1">
    <location>
        <begin position="1"/>
        <end position="80"/>
    </location>
</feature>
<reference evidence="2" key="1">
    <citation type="submission" date="2021-03" db="EMBL/GenBank/DDBJ databases">
        <title>Comparative genomics and phylogenomic investigation of the class Geoglossomycetes provide insights into ecological specialization and systematics.</title>
        <authorList>
            <person name="Melie T."/>
            <person name="Pirro S."/>
            <person name="Miller A.N."/>
            <person name="Quandt A."/>
        </authorList>
    </citation>
    <scope>NUCLEOTIDE SEQUENCE</scope>
    <source>
        <strain evidence="2">GBOQ0MN5Z8</strain>
    </source>
</reference>
<feature type="compositionally biased region" description="Polar residues" evidence="1">
    <location>
        <begin position="26"/>
        <end position="42"/>
    </location>
</feature>
<sequence>MAGNRKLTDFFRATTTPRASEKSNGSEDTIIVAQNNDNNTKHSTGRARGLSKDRSSHHSSAKSSNGTAFTGTHMASSGYKPTIRKSKLIVRSSDSEDTDSDSSLGGLGDFLNPHKALGGSVGDARDTRASLPDRSSPVKCTRSRSNRRCQKTEAPPPAPGYKFSMASLVMQAEKDTASEAGTARARAALGLEYRHKSLLNSEDELNVEDSETVETTDSIHKGLLASILSEKGEEGDFQKVLSAMKRTEALNRDKPARPAPYPSGIPYVEQLSKRAWRSTIRLAPMTRHRIQLTGPADPVTRQHSLLAGFLGDMSTLGNCLPDKMNEWILDDLCFETRDDIIFAYRGQLKTIINSARWSYSPARIRQLFRNLGGSDEATRLREIAHPIAEIPLEVDHKLASLSSVVQLLGEIARTIPVDTKEYAICILVRLTIDKCVVENGELQARIEDAITFLVSSIAEEQREELLLKISLTIVGFVTYAPLRLQLLNCLPSHTPCLHLFRRRLALVFFFNDASYLTRPEDDLLELPRITRELEKPEFRIYSNTDYTRIAPLISILDVCIDNGTSPSSFIDNDQEIAFDRDIDNLARRLKSMFTRIVDTGASYMARTEAKEVLERVHYRLVFAVRTKERLKNSIFQSTPRSGIENGSRAQPTMAKFLSKGP</sequence>
<dbReference type="Proteomes" id="UP000698800">
    <property type="component" value="Unassembled WGS sequence"/>
</dbReference>
<organism evidence="2 3">
    <name type="scientific">Glutinoglossum americanum</name>
    <dbReference type="NCBI Taxonomy" id="1670608"/>
    <lineage>
        <taxon>Eukaryota</taxon>
        <taxon>Fungi</taxon>
        <taxon>Dikarya</taxon>
        <taxon>Ascomycota</taxon>
        <taxon>Pezizomycotina</taxon>
        <taxon>Geoglossomycetes</taxon>
        <taxon>Geoglossales</taxon>
        <taxon>Geoglossaceae</taxon>
        <taxon>Glutinoglossum</taxon>
    </lineage>
</organism>
<keyword evidence="3" id="KW-1185">Reference proteome</keyword>
<evidence type="ECO:0000313" key="2">
    <source>
        <dbReference type="EMBL" id="KAH0543183.1"/>
    </source>
</evidence>
<dbReference type="EMBL" id="JAGHQL010000037">
    <property type="protein sequence ID" value="KAH0543183.1"/>
    <property type="molecule type" value="Genomic_DNA"/>
</dbReference>
<protein>
    <submittedName>
        <fullName evidence="2">Uncharacterized protein</fullName>
    </submittedName>
</protein>
<name>A0A9P8L5J5_9PEZI</name>
<evidence type="ECO:0000256" key="1">
    <source>
        <dbReference type="SAM" id="MobiDB-lite"/>
    </source>
</evidence>
<accession>A0A9P8L5J5</accession>
<feature type="compositionally biased region" description="Polar residues" evidence="1">
    <location>
        <begin position="65"/>
        <end position="75"/>
    </location>
</feature>
<dbReference type="OrthoDB" id="5350396at2759"/>
<comment type="caution">
    <text evidence="2">The sequence shown here is derived from an EMBL/GenBank/DDBJ whole genome shotgun (WGS) entry which is preliminary data.</text>
</comment>
<feature type="region of interest" description="Disordered" evidence="1">
    <location>
        <begin position="118"/>
        <end position="160"/>
    </location>
</feature>
<gene>
    <name evidence="2" type="ORF">FGG08_002444</name>
</gene>